<keyword evidence="1" id="KW-0479">Metal-binding</keyword>
<feature type="signal peptide" evidence="3">
    <location>
        <begin position="1"/>
        <end position="34"/>
    </location>
</feature>
<dbReference type="Proteomes" id="UP000720508">
    <property type="component" value="Unassembled WGS sequence"/>
</dbReference>
<dbReference type="InterPro" id="IPR028871">
    <property type="entry name" value="BlueCu_1_BS"/>
</dbReference>
<keyword evidence="5" id="KW-1185">Reference proteome</keyword>
<evidence type="ECO:0000256" key="1">
    <source>
        <dbReference type="ARBA" id="ARBA00022723"/>
    </source>
</evidence>
<dbReference type="GO" id="GO:0016787">
    <property type="term" value="F:hydrolase activity"/>
    <property type="evidence" value="ECO:0007669"/>
    <property type="project" value="UniProtKB-KW"/>
</dbReference>
<evidence type="ECO:0000256" key="3">
    <source>
        <dbReference type="SAM" id="SignalP"/>
    </source>
</evidence>
<dbReference type="SUPFAM" id="SSF49503">
    <property type="entry name" value="Cupredoxins"/>
    <property type="match status" value="1"/>
</dbReference>
<sequence>MTVKRRRPKPSRSWLPLLAALLMILGLGSATATAAHGQNDTRQAAQQTLTWTAGDDITKYASAPTTAVAGKTTIVFENSTATGNTMGMPHTLTFDVSDPEYNNDVPLNILANPSDDSGGKHTAEVTLSPGRYRYHCTIPGHGQMQGILVVTDGGGGEDTTAPDATAKVEGEKNADGAYIGMATVTVSATDEGSGVDRIEFAEGDAAFQPYTAPVMVHQVGQHTIRYRAV</sequence>
<reference evidence="4 5" key="1">
    <citation type="submission" date="2021-06" db="EMBL/GenBank/DDBJ databases">
        <authorList>
            <person name="Pan X."/>
        </authorList>
    </citation>
    <scope>NUCLEOTIDE SEQUENCE [LARGE SCALE GENOMIC DNA]</scope>
    <source>
        <strain evidence="4 5">4503</strain>
    </source>
</reference>
<comment type="caution">
    <text evidence="4">The sequence shown here is derived from an EMBL/GenBank/DDBJ whole genome shotgun (WGS) entry which is preliminary data.</text>
</comment>
<dbReference type="InterPro" id="IPR058094">
    <property type="entry name" value="Ig-like_OmpL47-like"/>
</dbReference>
<gene>
    <name evidence="4" type="ORF">KN815_19315</name>
</gene>
<dbReference type="InterPro" id="IPR008972">
    <property type="entry name" value="Cupredoxin"/>
</dbReference>
<feature type="chain" id="PRO_5045212796" evidence="3">
    <location>
        <begin position="35"/>
        <end position="229"/>
    </location>
</feature>
<evidence type="ECO:0000256" key="2">
    <source>
        <dbReference type="ARBA" id="ARBA00023008"/>
    </source>
</evidence>
<organism evidence="4 5">
    <name type="scientific">Streptomyces niphimycinicus</name>
    <dbReference type="NCBI Taxonomy" id="2842201"/>
    <lineage>
        <taxon>Bacteria</taxon>
        <taxon>Bacillati</taxon>
        <taxon>Actinomycetota</taxon>
        <taxon>Actinomycetes</taxon>
        <taxon>Kitasatosporales</taxon>
        <taxon>Streptomycetaceae</taxon>
        <taxon>Streptomyces</taxon>
    </lineage>
</organism>
<name>A0ABS6CGV1_9ACTN</name>
<dbReference type="NCBIfam" id="NF047446">
    <property type="entry name" value="barrel_OmpL47"/>
    <property type="match status" value="1"/>
</dbReference>
<dbReference type="PROSITE" id="PS00196">
    <property type="entry name" value="COPPER_BLUE"/>
    <property type="match status" value="1"/>
</dbReference>
<proteinExistence type="predicted"/>
<accession>A0ABS6CGV1</accession>
<dbReference type="Gene3D" id="2.60.40.420">
    <property type="entry name" value="Cupredoxins - blue copper proteins"/>
    <property type="match status" value="1"/>
</dbReference>
<keyword evidence="4" id="KW-0378">Hydrolase</keyword>
<feature type="non-terminal residue" evidence="4">
    <location>
        <position position="229"/>
    </location>
</feature>
<keyword evidence="2" id="KW-0186">Copper</keyword>
<protein>
    <submittedName>
        <fullName evidence="4">Glycosyl hydrolase</fullName>
    </submittedName>
</protein>
<evidence type="ECO:0000313" key="4">
    <source>
        <dbReference type="EMBL" id="MBU3866141.1"/>
    </source>
</evidence>
<keyword evidence="3" id="KW-0732">Signal</keyword>
<evidence type="ECO:0000313" key="5">
    <source>
        <dbReference type="Proteomes" id="UP000720508"/>
    </source>
</evidence>
<dbReference type="EMBL" id="JAHLEM010000201">
    <property type="protein sequence ID" value="MBU3866141.1"/>
    <property type="molecule type" value="Genomic_DNA"/>
</dbReference>